<feature type="compositionally biased region" description="Pro residues" evidence="1">
    <location>
        <begin position="463"/>
        <end position="489"/>
    </location>
</feature>
<feature type="region of interest" description="Disordered" evidence="1">
    <location>
        <begin position="295"/>
        <end position="314"/>
    </location>
</feature>
<feature type="region of interest" description="Disordered" evidence="1">
    <location>
        <begin position="164"/>
        <end position="193"/>
    </location>
</feature>
<dbReference type="PRINTS" id="PR01217">
    <property type="entry name" value="PRICHEXTENSN"/>
</dbReference>
<dbReference type="InterPro" id="IPR000270">
    <property type="entry name" value="PB1_dom"/>
</dbReference>
<name>A0ABR1JSV4_9AGAR</name>
<sequence>MTIHFKLKSPSGLTRRVSFDNLPSWAELSEKVHVLYDIPLDNVALSYIDAEEDEITMSSQEELQDYYSLYHSLVQTIPVARLIVQDLRAPHVDSKTLPTTPPTAGFRNTFGGSLSDGLPFNIDEDWQHFPPNLGGLFPFAHNKEDSLHAFVEVVDTDAELTQSSLKNVETSSESSSDFSHATATPRLDKGKRRAFDPMSSAASLINSEQPEEKPPLHVFGVEKPVPSAPSSKSVSRRSSSARLPIGLETTPKTNVQDVPSASASAAASVRSIPPSSKIPATTASGAASVRSIPACSTKGPLSSAPPTVVEESDPPLPPLDTASLNRANPLLSNDIANLMNLLTDVIASRPELSEGFRNIVRNAANGTYWPTQRDAMDQSLDGAAQTTTHAADDLRRLEEEAGRRVADSLGALFRSFAQVVGVPEEQQPSQPTDFPPWDIWRYHPFWRRSSGWASYAPVPPPPPGAHMPPSGGPHPPPPPHAVPPPPPPSRGFGRGHSFRSGSFSGPGFGPHGNWLSRVPPPPPLDHVSSPWEAPVAPPPPPPPPVQTSTSHNRQTSRDLRAQVEAAKLLYKAEKERYRADREARKAEKNRKLMEATGAMTEGPNASQLAPAQPPQPPVVEPTPPVAAPPPAAPPSHSSRSGPGMTQIVSNARGGFPTMEMFNVPRRSNTLPGHMHFGTSRRVVSDDPAARTIGRITKKLADMGFTEAAHPELPNKIKASVPSSGAIGREKEDDIVTNLLEEMVSPPKETAASSSKAAWR</sequence>
<keyword evidence="4" id="KW-1185">Reference proteome</keyword>
<dbReference type="Gene3D" id="3.10.20.90">
    <property type="entry name" value="Phosphatidylinositol 3-kinase Catalytic Subunit, Chain A, domain 1"/>
    <property type="match status" value="1"/>
</dbReference>
<feature type="region of interest" description="Disordered" evidence="1">
    <location>
        <begin position="205"/>
        <end position="261"/>
    </location>
</feature>
<feature type="compositionally biased region" description="Low complexity" evidence="1">
    <location>
        <begin position="223"/>
        <end position="242"/>
    </location>
</feature>
<feature type="region of interest" description="Disordered" evidence="1">
    <location>
        <begin position="463"/>
        <end position="666"/>
    </location>
</feature>
<organism evidence="3 4">
    <name type="scientific">Marasmiellus scandens</name>
    <dbReference type="NCBI Taxonomy" id="2682957"/>
    <lineage>
        <taxon>Eukaryota</taxon>
        <taxon>Fungi</taxon>
        <taxon>Dikarya</taxon>
        <taxon>Basidiomycota</taxon>
        <taxon>Agaricomycotina</taxon>
        <taxon>Agaricomycetes</taxon>
        <taxon>Agaricomycetidae</taxon>
        <taxon>Agaricales</taxon>
        <taxon>Marasmiineae</taxon>
        <taxon>Omphalotaceae</taxon>
        <taxon>Marasmiellus</taxon>
    </lineage>
</organism>
<dbReference type="InterPro" id="IPR053793">
    <property type="entry name" value="PB1-like"/>
</dbReference>
<feature type="compositionally biased region" description="Pro residues" evidence="1">
    <location>
        <begin position="611"/>
        <end position="633"/>
    </location>
</feature>
<dbReference type="SMART" id="SM00666">
    <property type="entry name" value="PB1"/>
    <property type="match status" value="1"/>
</dbReference>
<dbReference type="SUPFAM" id="SSF54277">
    <property type="entry name" value="CAD &amp; PB1 domains"/>
    <property type="match status" value="1"/>
</dbReference>
<feature type="compositionally biased region" description="Pro residues" evidence="1">
    <location>
        <begin position="535"/>
        <end position="545"/>
    </location>
</feature>
<evidence type="ECO:0000313" key="4">
    <source>
        <dbReference type="Proteomes" id="UP001498398"/>
    </source>
</evidence>
<dbReference type="EMBL" id="JBANRG010000006">
    <property type="protein sequence ID" value="KAK7465412.1"/>
    <property type="molecule type" value="Genomic_DNA"/>
</dbReference>
<gene>
    <name evidence="3" type="ORF">VKT23_005390</name>
</gene>
<evidence type="ECO:0000313" key="3">
    <source>
        <dbReference type="EMBL" id="KAK7465412.1"/>
    </source>
</evidence>
<reference evidence="3 4" key="1">
    <citation type="submission" date="2024-01" db="EMBL/GenBank/DDBJ databases">
        <title>A draft genome for the cacao thread blight pathogen Marasmiellus scandens.</title>
        <authorList>
            <person name="Baruah I.K."/>
            <person name="Leung J."/>
            <person name="Bukari Y."/>
            <person name="Amoako-Attah I."/>
            <person name="Meinhardt L.W."/>
            <person name="Bailey B.A."/>
            <person name="Cohen S.P."/>
        </authorList>
    </citation>
    <scope>NUCLEOTIDE SEQUENCE [LARGE SCALE GENOMIC DNA]</scope>
    <source>
        <strain evidence="3 4">GH-19</strain>
    </source>
</reference>
<dbReference type="Pfam" id="PF00564">
    <property type="entry name" value="PB1"/>
    <property type="match status" value="1"/>
</dbReference>
<feature type="compositionally biased region" description="Basic and acidic residues" evidence="1">
    <location>
        <begin position="570"/>
        <end position="593"/>
    </location>
</feature>
<feature type="compositionally biased region" description="Low complexity" evidence="1">
    <location>
        <begin position="164"/>
        <end position="179"/>
    </location>
</feature>
<feature type="compositionally biased region" description="Polar residues" evidence="1">
    <location>
        <begin position="750"/>
        <end position="759"/>
    </location>
</feature>
<proteinExistence type="predicted"/>
<feature type="region of interest" description="Disordered" evidence="1">
    <location>
        <begin position="740"/>
        <end position="759"/>
    </location>
</feature>
<comment type="caution">
    <text evidence="3">The sequence shown here is derived from an EMBL/GenBank/DDBJ whole genome shotgun (WGS) entry which is preliminary data.</text>
</comment>
<protein>
    <recommendedName>
        <fullName evidence="2">PB1 domain-containing protein</fullName>
    </recommendedName>
</protein>
<accession>A0ABR1JSV4</accession>
<feature type="domain" description="PB1" evidence="2">
    <location>
        <begin position="1"/>
        <end position="87"/>
    </location>
</feature>
<evidence type="ECO:0000259" key="2">
    <source>
        <dbReference type="PROSITE" id="PS51745"/>
    </source>
</evidence>
<evidence type="ECO:0000256" key="1">
    <source>
        <dbReference type="SAM" id="MobiDB-lite"/>
    </source>
</evidence>
<dbReference type="Proteomes" id="UP001498398">
    <property type="component" value="Unassembled WGS sequence"/>
</dbReference>
<dbReference type="PROSITE" id="PS51745">
    <property type="entry name" value="PB1"/>
    <property type="match status" value="1"/>
</dbReference>